<dbReference type="InterPro" id="IPR023753">
    <property type="entry name" value="FAD/NAD-binding_dom"/>
</dbReference>
<dbReference type="EC" id="1.8.1.9" evidence="2"/>
<evidence type="ECO:0000259" key="1">
    <source>
        <dbReference type="Pfam" id="PF07992"/>
    </source>
</evidence>
<name>A0A6J4PIW7_9ACTN</name>
<dbReference type="Gene3D" id="3.50.50.60">
    <property type="entry name" value="FAD/NAD(P)-binding domain"/>
    <property type="match status" value="2"/>
</dbReference>
<dbReference type="GO" id="GO:0004791">
    <property type="term" value="F:thioredoxin-disulfide reductase (NADPH) activity"/>
    <property type="evidence" value="ECO:0007669"/>
    <property type="project" value="UniProtKB-EC"/>
</dbReference>
<feature type="domain" description="FAD/NAD(P)-binding" evidence="1">
    <location>
        <begin position="18"/>
        <end position="148"/>
    </location>
</feature>
<dbReference type="SUPFAM" id="SSF51905">
    <property type="entry name" value="FAD/NAD(P)-binding domain"/>
    <property type="match status" value="1"/>
</dbReference>
<keyword evidence="2" id="KW-0560">Oxidoreductase</keyword>
<protein>
    <submittedName>
        <fullName evidence="2">Thioredoxin reductase</fullName>
        <ecNumber evidence="2">1.8.1.9</ecNumber>
    </submittedName>
</protein>
<feature type="non-terminal residue" evidence="2">
    <location>
        <position position="1"/>
    </location>
</feature>
<dbReference type="InterPro" id="IPR036188">
    <property type="entry name" value="FAD/NAD-bd_sf"/>
</dbReference>
<dbReference type="AlphaFoldDB" id="A0A6J4PIW7"/>
<evidence type="ECO:0000313" key="2">
    <source>
        <dbReference type="EMBL" id="CAA9414774.1"/>
    </source>
</evidence>
<dbReference type="EMBL" id="CADCUY010000338">
    <property type="protein sequence ID" value="CAA9414774.1"/>
    <property type="molecule type" value="Genomic_DNA"/>
</dbReference>
<gene>
    <name evidence="2" type="ORF">AVDCRST_MAG35-1643</name>
</gene>
<sequence>YEVRDQEVGILATSAFALHGARLWRQLTDRVTLLHHTAPELTADEREELDARGVTVVEGVVEALEVTGDRLTGARTADGRVVPLDALVVAPRMLAHDAVLASLGVVAEDHPMGVGTMVPADPTGLTSVPGVWVAGNVANPVAQLNGAATAGTMAGAMINADLVAEEVAAAVTAHRAGRAELVAAP</sequence>
<accession>A0A6J4PIW7</accession>
<organism evidence="2">
    <name type="scientific">uncultured Quadrisphaera sp</name>
    <dbReference type="NCBI Taxonomy" id="904978"/>
    <lineage>
        <taxon>Bacteria</taxon>
        <taxon>Bacillati</taxon>
        <taxon>Actinomycetota</taxon>
        <taxon>Actinomycetes</taxon>
        <taxon>Kineosporiales</taxon>
        <taxon>Kineosporiaceae</taxon>
        <taxon>Quadrisphaera</taxon>
        <taxon>environmental samples</taxon>
    </lineage>
</organism>
<dbReference type="Pfam" id="PF07992">
    <property type="entry name" value="Pyr_redox_2"/>
    <property type="match status" value="1"/>
</dbReference>
<reference evidence="2" key="1">
    <citation type="submission" date="2020-02" db="EMBL/GenBank/DDBJ databases">
        <authorList>
            <person name="Meier V. D."/>
        </authorList>
    </citation>
    <scope>NUCLEOTIDE SEQUENCE</scope>
    <source>
        <strain evidence="2">AVDCRST_MAG35</strain>
    </source>
</reference>
<proteinExistence type="predicted"/>